<reference evidence="9 10" key="1">
    <citation type="journal article" date="2014" name="Genome Announc.">
        <title>Complete genome sequence of Magnetospirillum gryphiswaldense MSR-1.</title>
        <authorList>
            <person name="Wang X."/>
            <person name="Wang Q."/>
            <person name="Zhang W."/>
            <person name="Wang Y."/>
            <person name="Li L."/>
            <person name="Wen T."/>
            <person name="Zhang T."/>
            <person name="Zhang Y."/>
            <person name="Xu J."/>
            <person name="Hu J."/>
            <person name="Li S."/>
            <person name="Liu L."/>
            <person name="Liu J."/>
            <person name="Jiang W."/>
            <person name="Tian J."/>
            <person name="Li Y."/>
            <person name="Schuler D."/>
            <person name="Wang L."/>
            <person name="Li J."/>
        </authorList>
    </citation>
    <scope>NUCLEOTIDE SEQUENCE [LARGE SCALE GENOMIC DNA]</scope>
    <source>
        <strain evidence="10">DSM 6361 / JCM 21280 / NBRC 15271 / MSR-1</strain>
    </source>
</reference>
<dbReference type="GO" id="GO:0016829">
    <property type="term" value="F:lyase activity"/>
    <property type="evidence" value="ECO:0007669"/>
    <property type="project" value="UniProtKB-KW"/>
</dbReference>
<organism evidence="9 10">
    <name type="scientific">Magnetospirillum gryphiswaldense (strain DSM 6361 / JCM 21280 / NBRC 15271 / MSR-1)</name>
    <dbReference type="NCBI Taxonomy" id="431944"/>
    <lineage>
        <taxon>Bacteria</taxon>
        <taxon>Pseudomonadati</taxon>
        <taxon>Pseudomonadota</taxon>
        <taxon>Alphaproteobacteria</taxon>
        <taxon>Rhodospirillales</taxon>
        <taxon>Rhodospirillaceae</taxon>
        <taxon>Magnetospirillum</taxon>
    </lineage>
</organism>
<dbReference type="STRING" id="1430440.MGMSRv2__1268"/>
<dbReference type="InterPro" id="IPR036590">
    <property type="entry name" value="SRAP-like"/>
</dbReference>
<comment type="similarity">
    <text evidence="1 8">Belongs to the SOS response-associated peptidase family.</text>
</comment>
<evidence type="ECO:0000256" key="3">
    <source>
        <dbReference type="ARBA" id="ARBA00022763"/>
    </source>
</evidence>
<evidence type="ECO:0000256" key="5">
    <source>
        <dbReference type="ARBA" id="ARBA00023124"/>
    </source>
</evidence>
<evidence type="ECO:0000256" key="6">
    <source>
        <dbReference type="ARBA" id="ARBA00023125"/>
    </source>
</evidence>
<dbReference type="eggNOG" id="COG2135">
    <property type="taxonomic scope" value="Bacteria"/>
</dbReference>
<dbReference type="KEGG" id="mgy:MGMSRv2__1268"/>
<evidence type="ECO:0000256" key="7">
    <source>
        <dbReference type="ARBA" id="ARBA00023239"/>
    </source>
</evidence>
<dbReference type="HOGENOM" id="CLU_035990_6_3_5"/>
<name>V6F1W3_MAGGM</name>
<dbReference type="InterPro" id="IPR003738">
    <property type="entry name" value="SRAP"/>
</dbReference>
<dbReference type="PANTHER" id="PTHR13604">
    <property type="entry name" value="DC12-RELATED"/>
    <property type="match status" value="1"/>
</dbReference>
<keyword evidence="6" id="KW-0238">DNA-binding</keyword>
<protein>
    <recommendedName>
        <fullName evidence="8">Abasic site processing protein</fullName>
        <ecNumber evidence="8">3.4.-.-</ecNumber>
    </recommendedName>
</protein>
<evidence type="ECO:0000256" key="2">
    <source>
        <dbReference type="ARBA" id="ARBA00022670"/>
    </source>
</evidence>
<keyword evidence="3" id="KW-0227">DNA damage</keyword>
<proteinExistence type="inferred from homology"/>
<dbReference type="GO" id="GO:0003697">
    <property type="term" value="F:single-stranded DNA binding"/>
    <property type="evidence" value="ECO:0007669"/>
    <property type="project" value="InterPro"/>
</dbReference>
<dbReference type="SUPFAM" id="SSF143081">
    <property type="entry name" value="BB1717-like"/>
    <property type="match status" value="1"/>
</dbReference>
<dbReference type="PANTHER" id="PTHR13604:SF0">
    <property type="entry name" value="ABASIC SITE PROCESSING PROTEIN HMCES"/>
    <property type="match status" value="1"/>
</dbReference>
<keyword evidence="10" id="KW-1185">Reference proteome</keyword>
<evidence type="ECO:0000256" key="4">
    <source>
        <dbReference type="ARBA" id="ARBA00022801"/>
    </source>
</evidence>
<dbReference type="Pfam" id="PF02586">
    <property type="entry name" value="SRAP"/>
    <property type="match status" value="1"/>
</dbReference>
<dbReference type="GO" id="GO:0106300">
    <property type="term" value="P:protein-DNA covalent cross-linking repair"/>
    <property type="evidence" value="ECO:0007669"/>
    <property type="project" value="InterPro"/>
</dbReference>
<dbReference type="AlphaFoldDB" id="V6F1W3"/>
<sequence>MDARCENALNHPVAEIMARFHLRLPPPWPNVTEFRPTDRAVVVAPDGAHMLRWGLKVEWDNAPLINARVETVRDKPTFRRLLGNRLLVPASAWWEWDAAKVKMRLTPSDGRILSFAGLRDGDTFVILTGVATPDIAPVHDRMPLLVDERWLHGGAPQVVETPITAVVDQPPPRQPDLFG</sequence>
<dbReference type="EC" id="3.4.-.-" evidence="8"/>
<evidence type="ECO:0000256" key="1">
    <source>
        <dbReference type="ARBA" id="ARBA00008136"/>
    </source>
</evidence>
<evidence type="ECO:0000313" key="9">
    <source>
        <dbReference type="EMBL" id="CDK98483.1"/>
    </source>
</evidence>
<dbReference type="EMBL" id="HG794546">
    <property type="protein sequence ID" value="CDK98483.1"/>
    <property type="molecule type" value="Genomic_DNA"/>
</dbReference>
<keyword evidence="7" id="KW-0456">Lyase</keyword>
<evidence type="ECO:0000256" key="8">
    <source>
        <dbReference type="RuleBase" id="RU364100"/>
    </source>
</evidence>
<evidence type="ECO:0000313" key="10">
    <source>
        <dbReference type="Proteomes" id="UP000018922"/>
    </source>
</evidence>
<dbReference type="Proteomes" id="UP000018922">
    <property type="component" value="Chromosome I"/>
</dbReference>
<dbReference type="GO" id="GO:0008233">
    <property type="term" value="F:peptidase activity"/>
    <property type="evidence" value="ECO:0007669"/>
    <property type="project" value="UniProtKB-KW"/>
</dbReference>
<accession>V6F1W3</accession>
<dbReference type="Gene3D" id="3.90.1680.10">
    <property type="entry name" value="SOS response associated peptidase-like"/>
    <property type="match status" value="1"/>
</dbReference>
<keyword evidence="2 8" id="KW-0645">Protease</keyword>
<dbReference type="GO" id="GO:0006508">
    <property type="term" value="P:proteolysis"/>
    <property type="evidence" value="ECO:0007669"/>
    <property type="project" value="UniProtKB-KW"/>
</dbReference>
<gene>
    <name evidence="9" type="ordered locus">MGMSRv2__1268</name>
</gene>
<keyword evidence="4 8" id="KW-0378">Hydrolase</keyword>
<keyword evidence="5" id="KW-0190">Covalent protein-DNA linkage</keyword>